<feature type="binding site" evidence="4">
    <location>
        <position position="13"/>
    </location>
    <ligand>
        <name>a divalent metal cation</name>
        <dbReference type="ChEBI" id="CHEBI:60240"/>
    </ligand>
</feature>
<evidence type="ECO:0000256" key="4">
    <source>
        <dbReference type="HAMAP-Rule" id="MF_00107"/>
    </source>
</evidence>
<dbReference type="CDD" id="cd00554">
    <property type="entry name" value="MECDP_synthase"/>
    <property type="match status" value="1"/>
</dbReference>
<feature type="domain" description="2-C-methyl-D-erythritol 2,4-cyclodiphosphate synthase" evidence="6">
    <location>
        <begin position="4"/>
        <end position="157"/>
    </location>
</feature>
<evidence type="ECO:0000259" key="6">
    <source>
        <dbReference type="Pfam" id="PF02542"/>
    </source>
</evidence>
<dbReference type="GO" id="GO:0008685">
    <property type="term" value="F:2-C-methyl-D-erythritol 2,4-cyclodiphosphate synthase activity"/>
    <property type="evidence" value="ECO:0007669"/>
    <property type="project" value="UniProtKB-UniRule"/>
</dbReference>
<evidence type="ECO:0000256" key="1">
    <source>
        <dbReference type="ARBA" id="ARBA00022723"/>
    </source>
</evidence>
<feature type="binding site" evidence="4">
    <location>
        <position position="145"/>
    </location>
    <ligand>
        <name>4-CDP-2-C-methyl-D-erythritol 2-phosphate</name>
        <dbReference type="ChEBI" id="CHEBI:57919"/>
    </ligand>
</feature>
<comment type="caution">
    <text evidence="4">Lacks conserved residue(s) required for the propagation of feature annotation.</text>
</comment>
<dbReference type="UniPathway" id="UPA00056">
    <property type="reaction ID" value="UER00095"/>
</dbReference>
<dbReference type="Proteomes" id="UP000546464">
    <property type="component" value="Unassembled WGS sequence"/>
</dbReference>
<feature type="binding site" evidence="4">
    <location>
        <begin position="64"/>
        <end position="68"/>
    </location>
    <ligand>
        <name>4-CDP-2-C-methyl-D-erythritol 2-phosphate</name>
        <dbReference type="ChEBI" id="CHEBI:57919"/>
    </ligand>
</feature>
<evidence type="ECO:0000256" key="5">
    <source>
        <dbReference type="RuleBase" id="RU004395"/>
    </source>
</evidence>
<feature type="binding site" evidence="4">
    <location>
        <begin position="11"/>
        <end position="13"/>
    </location>
    <ligand>
        <name>4-CDP-2-C-methyl-D-erythritol 2-phosphate</name>
        <dbReference type="ChEBI" id="CHEBI:57919"/>
    </ligand>
</feature>
<dbReference type="InterPro" id="IPR036571">
    <property type="entry name" value="MECDP_synthase_sf"/>
</dbReference>
<dbReference type="PANTHER" id="PTHR43181">
    <property type="entry name" value="2-C-METHYL-D-ERYTHRITOL 2,4-CYCLODIPHOSPHATE SYNTHASE, CHLOROPLASTIC"/>
    <property type="match status" value="1"/>
</dbReference>
<comment type="subunit">
    <text evidence="4">Homotrimer.</text>
</comment>
<dbReference type="FunFam" id="3.30.1330.50:FF:000003">
    <property type="entry name" value="2-C-methyl-D-erythritol 2,4-cyclodiphosphate synthase"/>
    <property type="match status" value="1"/>
</dbReference>
<organism evidence="7 8">
    <name type="scientific">Ruficoccus amylovorans</name>
    <dbReference type="NCBI Taxonomy" id="1804625"/>
    <lineage>
        <taxon>Bacteria</taxon>
        <taxon>Pseudomonadati</taxon>
        <taxon>Verrucomicrobiota</taxon>
        <taxon>Opitutia</taxon>
        <taxon>Puniceicoccales</taxon>
        <taxon>Cerasicoccaceae</taxon>
        <taxon>Ruficoccus</taxon>
    </lineage>
</organism>
<keyword evidence="1 4" id="KW-0479">Metal-binding</keyword>
<keyword evidence="8" id="KW-1185">Reference proteome</keyword>
<feature type="binding site" evidence="4">
    <location>
        <begin position="37"/>
        <end position="38"/>
    </location>
    <ligand>
        <name>4-CDP-2-C-methyl-D-erythritol 2-phosphate</name>
        <dbReference type="ChEBI" id="CHEBI:57919"/>
    </ligand>
</feature>
<dbReference type="GO" id="GO:0046872">
    <property type="term" value="F:metal ion binding"/>
    <property type="evidence" value="ECO:0007669"/>
    <property type="project" value="UniProtKB-KW"/>
</dbReference>
<feature type="binding site" evidence="4">
    <location>
        <position position="45"/>
    </location>
    <ligand>
        <name>a divalent metal cation</name>
        <dbReference type="ChEBI" id="CHEBI:60240"/>
    </ligand>
</feature>
<comment type="caution">
    <text evidence="7">The sequence shown here is derived from an EMBL/GenBank/DDBJ whole genome shotgun (WGS) entry which is preliminary data.</text>
</comment>
<feature type="binding site" evidence="4">
    <location>
        <begin position="135"/>
        <end position="138"/>
    </location>
    <ligand>
        <name>4-CDP-2-C-methyl-D-erythritol 2-phosphate</name>
        <dbReference type="ChEBI" id="CHEBI:57919"/>
    </ligand>
</feature>
<dbReference type="GO" id="GO:0016114">
    <property type="term" value="P:terpenoid biosynthetic process"/>
    <property type="evidence" value="ECO:0007669"/>
    <property type="project" value="InterPro"/>
</dbReference>
<keyword evidence="2 4" id="KW-0414">Isoprene biosynthesis</keyword>
<comment type="cofactor">
    <cofactor evidence="4">
        <name>a divalent metal cation</name>
        <dbReference type="ChEBI" id="CHEBI:60240"/>
    </cofactor>
    <text evidence="4">Binds 1 divalent metal cation per subunit.</text>
</comment>
<feature type="binding site" evidence="4">
    <location>
        <position position="11"/>
    </location>
    <ligand>
        <name>a divalent metal cation</name>
        <dbReference type="ChEBI" id="CHEBI:60240"/>
    </ligand>
</feature>
<gene>
    <name evidence="4" type="primary">ispF</name>
    <name evidence="7" type="ORF">H5P28_05195</name>
</gene>
<evidence type="ECO:0000256" key="2">
    <source>
        <dbReference type="ARBA" id="ARBA00023229"/>
    </source>
</evidence>
<reference evidence="7 8" key="1">
    <citation type="submission" date="2020-07" db="EMBL/GenBank/DDBJ databases">
        <authorList>
            <person name="Feng X."/>
        </authorList>
    </citation>
    <scope>NUCLEOTIDE SEQUENCE [LARGE SCALE GENOMIC DNA]</scope>
    <source>
        <strain evidence="7 8">JCM31066</strain>
    </source>
</reference>
<sequence>MSQFRIGLGYDIHRFAEGRKLILGGVEIPHSKGLDGHSDADCLTHALADAVLGALGLPDIGHFFPNDDPRCKGMDSQDILRRAVEEAHNRGYRVGNCDIALIAEEPKIAPHLDAMKRVLAQNLRVETTEIGLKATTNEKIGDLGRALGIAAHATVLLEKI</sequence>
<dbReference type="PANTHER" id="PTHR43181:SF1">
    <property type="entry name" value="2-C-METHYL-D-ERYTHRITOL 2,4-CYCLODIPHOSPHATE SYNTHASE, CHLOROPLASTIC"/>
    <property type="match status" value="1"/>
</dbReference>
<dbReference type="RefSeq" id="WP_185674656.1">
    <property type="nucleotide sequence ID" value="NZ_JACHVB010000014.1"/>
</dbReference>
<dbReference type="InterPro" id="IPR003526">
    <property type="entry name" value="MECDP_synthase"/>
</dbReference>
<accession>A0A842HB02</accession>
<dbReference type="Gene3D" id="3.30.1330.50">
    <property type="entry name" value="2-C-methyl-D-erythritol 2,4-cyclodiphosphate synthase"/>
    <property type="match status" value="1"/>
</dbReference>
<dbReference type="EMBL" id="JACHVB010000014">
    <property type="protein sequence ID" value="MBC2593653.1"/>
    <property type="molecule type" value="Genomic_DNA"/>
</dbReference>
<evidence type="ECO:0000256" key="3">
    <source>
        <dbReference type="ARBA" id="ARBA00023239"/>
    </source>
</evidence>
<dbReference type="AlphaFoldDB" id="A0A842HB02"/>
<evidence type="ECO:0000313" key="8">
    <source>
        <dbReference type="Proteomes" id="UP000546464"/>
    </source>
</evidence>
<evidence type="ECO:0000313" key="7">
    <source>
        <dbReference type="EMBL" id="MBC2593653.1"/>
    </source>
</evidence>
<dbReference type="GO" id="GO:0019288">
    <property type="term" value="P:isopentenyl diphosphate biosynthetic process, methylerythritol 4-phosphate pathway"/>
    <property type="evidence" value="ECO:0007669"/>
    <property type="project" value="UniProtKB-UniRule"/>
</dbReference>
<feature type="site" description="Transition state stabilizer" evidence="4">
    <location>
        <position position="136"/>
    </location>
</feature>
<dbReference type="SUPFAM" id="SSF69765">
    <property type="entry name" value="IpsF-like"/>
    <property type="match status" value="1"/>
</dbReference>
<name>A0A842HB02_9BACT</name>
<feature type="binding site" evidence="4">
    <location>
        <begin position="59"/>
        <end position="61"/>
    </location>
    <ligand>
        <name>4-CDP-2-C-methyl-D-erythritol 2-phosphate</name>
        <dbReference type="ChEBI" id="CHEBI:57919"/>
    </ligand>
</feature>
<dbReference type="HAMAP" id="MF_00107">
    <property type="entry name" value="IspF"/>
    <property type="match status" value="1"/>
</dbReference>
<dbReference type="NCBIfam" id="TIGR00151">
    <property type="entry name" value="ispF"/>
    <property type="match status" value="1"/>
</dbReference>
<comment type="function">
    <text evidence="4">Involved in the biosynthesis of isopentenyl diphosphate (IPP) and dimethylallyl diphosphate (DMAPP), two major building blocks of isoprenoid compounds. Catalyzes the conversion of 4-diphosphocytidyl-2-C-methyl-D-erythritol 2-phosphate (CDP-ME2P) to 2-C-methyl-D-erythritol 2,4-cyclodiphosphate (ME-CPP) with a corresponding release of cytidine 5-monophosphate (CMP).</text>
</comment>
<dbReference type="Pfam" id="PF02542">
    <property type="entry name" value="YgbB"/>
    <property type="match status" value="1"/>
</dbReference>
<comment type="pathway">
    <text evidence="4">Isoprenoid biosynthesis; isopentenyl diphosphate biosynthesis via DXP pathway; isopentenyl diphosphate from 1-deoxy-D-xylulose 5-phosphate: step 4/6.</text>
</comment>
<comment type="similarity">
    <text evidence="4 5">Belongs to the IspF family.</text>
</comment>
<feature type="site" description="Transition state stabilizer" evidence="4">
    <location>
        <position position="37"/>
    </location>
</feature>
<keyword evidence="3 4" id="KW-0456">Lyase</keyword>
<comment type="catalytic activity">
    <reaction evidence="4 5">
        <text>4-CDP-2-C-methyl-D-erythritol 2-phosphate = 2-C-methyl-D-erythritol 2,4-cyclic diphosphate + CMP</text>
        <dbReference type="Rhea" id="RHEA:23864"/>
        <dbReference type="ChEBI" id="CHEBI:57919"/>
        <dbReference type="ChEBI" id="CHEBI:58483"/>
        <dbReference type="ChEBI" id="CHEBI:60377"/>
        <dbReference type="EC" id="4.6.1.12"/>
    </reaction>
</comment>
<proteinExistence type="inferred from homology"/>
<protein>
    <recommendedName>
        <fullName evidence="4 5">2-C-methyl-D-erythritol 2,4-cyclodiphosphate synthase</fullName>
        <shortName evidence="4">MECDP-synthase</shortName>
        <shortName evidence="4">MECPP-synthase</shortName>
        <shortName evidence="4">MECPS</shortName>
        <ecNumber evidence="4 5">4.6.1.12</ecNumber>
    </recommendedName>
</protein>
<dbReference type="EC" id="4.6.1.12" evidence="4 5"/>